<evidence type="ECO:0000313" key="3">
    <source>
        <dbReference type="Proteomes" id="UP000031057"/>
    </source>
</evidence>
<dbReference type="NCBIfam" id="TIGR03620">
    <property type="entry name" value="F420_MSMEG_4141"/>
    <property type="match status" value="1"/>
</dbReference>
<evidence type="ECO:0000256" key="1">
    <source>
        <dbReference type="ARBA" id="ARBA00023002"/>
    </source>
</evidence>
<proteinExistence type="predicted"/>
<evidence type="ECO:0000313" key="2">
    <source>
        <dbReference type="EMBL" id="KHK89982.1"/>
    </source>
</evidence>
<dbReference type="SUPFAM" id="SSF51679">
    <property type="entry name" value="Bacterial luciferase-like"/>
    <property type="match status" value="1"/>
</dbReference>
<accession>A0A0B1ZHJ9</accession>
<protein>
    <submittedName>
        <fullName evidence="2">Oxidoreductase</fullName>
    </submittedName>
</protein>
<gene>
    <name evidence="2" type="ORF">LK12_19015</name>
</gene>
<dbReference type="InterPro" id="IPR019922">
    <property type="entry name" value="Lucif-like_OxRdatse_MSMEG_4141"/>
</dbReference>
<dbReference type="Gene3D" id="3.20.20.30">
    <property type="entry name" value="Luciferase-like domain"/>
    <property type="match status" value="1"/>
</dbReference>
<dbReference type="InterPro" id="IPR050564">
    <property type="entry name" value="F420-G6PD/mer"/>
</dbReference>
<comment type="caution">
    <text evidence="2">The sequence shown here is derived from an EMBL/GenBank/DDBJ whole genome shotgun (WGS) entry which is preliminary data.</text>
</comment>
<sequence>MPVPVVIGKVGIWSLELRFGDKGQSDEAAAELDELGYGALWIPGGIDDGAPADVKRLLGVTKRAAIATGILNVWKHEPADLAAWFEGLTDAEQARTLLGIGVSHGPIIGEQWGKPLAVMRRFLDGLDAAGMPRENLCLAALGPKMLALSGQRSSGAHPYLVTPEHTAQAREILGPGKMLAPEQGVILEKDPAKARELALGALEHYRMLPNYRNNWRRLGYSEEDIDSCSERLLDGLFAIGDVDAVAARVQAHLDAGADHVCLQVIGGPQGASFDVLRPKWRRIAEALL</sequence>
<reference evidence="2 3" key="1">
    <citation type="submission" date="2014-10" db="EMBL/GenBank/DDBJ databases">
        <title>Genome sequence of Novosphingobium malaysiense MUSC 273(T).</title>
        <authorList>
            <person name="Lee L.-H."/>
        </authorList>
    </citation>
    <scope>NUCLEOTIDE SEQUENCE [LARGE SCALE GENOMIC DNA]</scope>
    <source>
        <strain evidence="2 3">MUSC 273</strain>
    </source>
</reference>
<dbReference type="PANTHER" id="PTHR43244:SF1">
    <property type="entry name" value="5,10-METHYLENETETRAHYDROMETHANOPTERIN REDUCTASE"/>
    <property type="match status" value="1"/>
</dbReference>
<dbReference type="STRING" id="1348853.LK12_19015"/>
<dbReference type="EMBL" id="JTDI01000006">
    <property type="protein sequence ID" value="KHK89982.1"/>
    <property type="molecule type" value="Genomic_DNA"/>
</dbReference>
<keyword evidence="3" id="KW-1185">Reference proteome</keyword>
<dbReference type="RefSeq" id="WP_039287607.1">
    <property type="nucleotide sequence ID" value="NZ_JTDI01000006.1"/>
</dbReference>
<keyword evidence="1" id="KW-0560">Oxidoreductase</keyword>
<dbReference type="AlphaFoldDB" id="A0A0B1ZHJ9"/>
<dbReference type="OrthoDB" id="4760590at2"/>
<dbReference type="InterPro" id="IPR036661">
    <property type="entry name" value="Luciferase-like_sf"/>
</dbReference>
<dbReference type="GO" id="GO:0016705">
    <property type="term" value="F:oxidoreductase activity, acting on paired donors, with incorporation or reduction of molecular oxygen"/>
    <property type="evidence" value="ECO:0007669"/>
    <property type="project" value="InterPro"/>
</dbReference>
<organism evidence="2 3">
    <name type="scientific">Novosphingobium malaysiense</name>
    <dbReference type="NCBI Taxonomy" id="1348853"/>
    <lineage>
        <taxon>Bacteria</taxon>
        <taxon>Pseudomonadati</taxon>
        <taxon>Pseudomonadota</taxon>
        <taxon>Alphaproteobacteria</taxon>
        <taxon>Sphingomonadales</taxon>
        <taxon>Sphingomonadaceae</taxon>
        <taxon>Novosphingobium</taxon>
    </lineage>
</organism>
<name>A0A0B1ZHJ9_9SPHN</name>
<dbReference type="Proteomes" id="UP000031057">
    <property type="component" value="Unassembled WGS sequence"/>
</dbReference>
<dbReference type="PANTHER" id="PTHR43244">
    <property type="match status" value="1"/>
</dbReference>